<keyword evidence="3 5" id="KW-0251">Elongation factor</keyword>
<evidence type="ECO:0000256" key="3">
    <source>
        <dbReference type="ARBA" id="ARBA00022768"/>
    </source>
</evidence>
<dbReference type="GO" id="GO:0005737">
    <property type="term" value="C:cytoplasm"/>
    <property type="evidence" value="ECO:0007669"/>
    <property type="project" value="UniProtKB-SubCell"/>
</dbReference>
<dbReference type="Proteomes" id="UP000228689">
    <property type="component" value="Unassembled WGS sequence"/>
</dbReference>
<keyword evidence="5" id="KW-0963">Cytoplasm</keyword>
<dbReference type="GO" id="GO:0003746">
    <property type="term" value="F:translation elongation factor activity"/>
    <property type="evidence" value="ECO:0007669"/>
    <property type="project" value="UniProtKB-UniRule"/>
</dbReference>
<dbReference type="EMBL" id="PFMC01000052">
    <property type="protein sequence ID" value="PIY94910.1"/>
    <property type="molecule type" value="Genomic_DNA"/>
</dbReference>
<reference evidence="8" key="1">
    <citation type="submission" date="2017-09" db="EMBL/GenBank/DDBJ databases">
        <title>Depth-based differentiation of microbial function through sediment-hosted aquifers and enrichment of novel symbionts in the deep terrestrial subsurface.</title>
        <authorList>
            <person name="Probst A.J."/>
            <person name="Ladd B."/>
            <person name="Jarett J.K."/>
            <person name="Geller-Mcgrath D.E."/>
            <person name="Sieber C.M.K."/>
            <person name="Emerson J.B."/>
            <person name="Anantharaman K."/>
            <person name="Thomas B.C."/>
            <person name="Malmstrom R."/>
            <person name="Stieglmeier M."/>
            <person name="Klingl A."/>
            <person name="Woyke T."/>
            <person name="Ryan C.M."/>
            <person name="Banfield J.F."/>
        </authorList>
    </citation>
    <scope>NUCLEOTIDE SEQUENCE [LARGE SCALE GENOMIC DNA]</scope>
</reference>
<protein>
    <recommendedName>
        <fullName evidence="2 5">Elongation factor Ts</fullName>
        <shortName evidence="5">EF-Ts</shortName>
    </recommendedName>
</protein>
<dbReference type="FunFam" id="1.10.286.20:FF:000001">
    <property type="entry name" value="Elongation factor Ts"/>
    <property type="match status" value="1"/>
</dbReference>
<sequence>MSMETIKKLREQTGAGVNDCHQALSANNNDYDLALEWLRKKGQKIANKKSDRALKAGLIDSYIHGEGKVGVLLKLGCETDFVAKNEDFKNFSHDLCLQIAATDPQYVGPEDVPAEVVAKEKEIYAETLKAENKPAEMLEKILAGKVEKFYTEVCLLKQPYIKDDKVTIEQLLTEVIAKIGENIKIDSFTRYSL</sequence>
<evidence type="ECO:0000313" key="7">
    <source>
        <dbReference type="EMBL" id="PIY94910.1"/>
    </source>
</evidence>
<dbReference type="FunFam" id="1.10.8.10:FF:000001">
    <property type="entry name" value="Elongation factor Ts"/>
    <property type="match status" value="1"/>
</dbReference>
<feature type="region of interest" description="Involved in Mg(2+) ion dislocation from EF-Tu" evidence="5">
    <location>
        <begin position="79"/>
        <end position="82"/>
    </location>
</feature>
<dbReference type="InterPro" id="IPR014039">
    <property type="entry name" value="Transl_elong_EFTs/EF1B_dimer"/>
</dbReference>
<dbReference type="InterPro" id="IPR009060">
    <property type="entry name" value="UBA-like_sf"/>
</dbReference>
<comment type="function">
    <text evidence="5">Associates with the EF-Tu.GDP complex and induces the exchange of GDP to GTP. It remains bound to the aminoacyl-tRNA.EF-Tu.GTP complex up to the GTP hydrolysis stage on the ribosome.</text>
</comment>
<evidence type="ECO:0000313" key="8">
    <source>
        <dbReference type="Proteomes" id="UP000228689"/>
    </source>
</evidence>
<evidence type="ECO:0000256" key="5">
    <source>
        <dbReference type="HAMAP-Rule" id="MF_00050"/>
    </source>
</evidence>
<evidence type="ECO:0000256" key="2">
    <source>
        <dbReference type="ARBA" id="ARBA00016956"/>
    </source>
</evidence>
<organism evidence="7 8">
    <name type="scientific">Candidatus Komeilibacteria bacterium CG_4_10_14_0_8_um_filter_37_78</name>
    <dbReference type="NCBI Taxonomy" id="1974471"/>
    <lineage>
        <taxon>Bacteria</taxon>
        <taxon>Candidatus Komeiliibacteriota</taxon>
    </lineage>
</organism>
<dbReference type="InterPro" id="IPR036402">
    <property type="entry name" value="EF-Ts_dimer_sf"/>
</dbReference>
<dbReference type="SUPFAM" id="SSF46934">
    <property type="entry name" value="UBA-like"/>
    <property type="match status" value="1"/>
</dbReference>
<name>A0A2M7RDS3_9BACT</name>
<dbReference type="HAMAP" id="MF_00050">
    <property type="entry name" value="EF_Ts"/>
    <property type="match status" value="1"/>
</dbReference>
<dbReference type="Gene3D" id="1.10.286.20">
    <property type="match status" value="1"/>
</dbReference>
<evidence type="ECO:0000259" key="6">
    <source>
        <dbReference type="Pfam" id="PF00889"/>
    </source>
</evidence>
<dbReference type="Gene3D" id="1.10.8.10">
    <property type="entry name" value="DNA helicase RuvA subunit, C-terminal domain"/>
    <property type="match status" value="1"/>
</dbReference>
<dbReference type="PANTHER" id="PTHR11741">
    <property type="entry name" value="ELONGATION FACTOR TS"/>
    <property type="match status" value="1"/>
</dbReference>
<dbReference type="InterPro" id="IPR001816">
    <property type="entry name" value="Transl_elong_EFTs/EF1B"/>
</dbReference>
<comment type="caution">
    <text evidence="7">The sequence shown here is derived from an EMBL/GenBank/DDBJ whole genome shotgun (WGS) entry which is preliminary data.</text>
</comment>
<comment type="subcellular location">
    <subcellularLocation>
        <location evidence="5">Cytoplasm</location>
    </subcellularLocation>
</comment>
<evidence type="ECO:0000256" key="4">
    <source>
        <dbReference type="ARBA" id="ARBA00022917"/>
    </source>
</evidence>
<feature type="domain" description="Translation elongation factor EFTs/EF1B dimerisation" evidence="6">
    <location>
        <begin position="32"/>
        <end position="192"/>
    </location>
</feature>
<dbReference type="AlphaFoldDB" id="A0A2M7RDS3"/>
<gene>
    <name evidence="5 7" type="primary">tsf</name>
    <name evidence="7" type="ORF">COY67_01760</name>
</gene>
<dbReference type="Gene3D" id="3.30.479.20">
    <property type="entry name" value="Elongation factor Ts, dimerisation domain"/>
    <property type="match status" value="1"/>
</dbReference>
<dbReference type="Pfam" id="PF00889">
    <property type="entry name" value="EF_TS"/>
    <property type="match status" value="1"/>
</dbReference>
<dbReference type="CDD" id="cd14275">
    <property type="entry name" value="UBA_EF-Ts"/>
    <property type="match status" value="1"/>
</dbReference>
<dbReference type="PANTHER" id="PTHR11741:SF0">
    <property type="entry name" value="ELONGATION FACTOR TS, MITOCHONDRIAL"/>
    <property type="match status" value="1"/>
</dbReference>
<proteinExistence type="inferred from homology"/>
<evidence type="ECO:0000256" key="1">
    <source>
        <dbReference type="ARBA" id="ARBA00005532"/>
    </source>
</evidence>
<accession>A0A2M7RDS3</accession>
<keyword evidence="4 5" id="KW-0648">Protein biosynthesis</keyword>
<comment type="similarity">
    <text evidence="1 5">Belongs to the EF-Ts family.</text>
</comment>
<dbReference type="SUPFAM" id="SSF54713">
    <property type="entry name" value="Elongation factor Ts (EF-Ts), dimerisation domain"/>
    <property type="match status" value="1"/>
</dbReference>